<keyword evidence="2" id="KW-1185">Reference proteome</keyword>
<name>A0BB70_PARTE</name>
<dbReference type="EMBL" id="CT867985">
    <property type="protein sequence ID" value="CAK55787.1"/>
    <property type="molecule type" value="Genomic_DNA"/>
</dbReference>
<organism evidence="1 2">
    <name type="scientific">Paramecium tetraurelia</name>
    <dbReference type="NCBI Taxonomy" id="5888"/>
    <lineage>
        <taxon>Eukaryota</taxon>
        <taxon>Sar</taxon>
        <taxon>Alveolata</taxon>
        <taxon>Ciliophora</taxon>
        <taxon>Intramacronucleata</taxon>
        <taxon>Oligohymenophorea</taxon>
        <taxon>Peniculida</taxon>
        <taxon>Parameciidae</taxon>
        <taxon>Paramecium</taxon>
    </lineage>
</organism>
<protein>
    <submittedName>
        <fullName evidence="1">Uncharacterized protein</fullName>
    </submittedName>
</protein>
<dbReference type="OrthoDB" id="303853at2759"/>
<reference evidence="1 2" key="1">
    <citation type="journal article" date="2006" name="Nature">
        <title>Global trends of whole-genome duplications revealed by the ciliate Paramecium tetraurelia.</title>
        <authorList>
            <consortium name="Genoscope"/>
            <person name="Aury J.-M."/>
            <person name="Jaillon O."/>
            <person name="Duret L."/>
            <person name="Noel B."/>
            <person name="Jubin C."/>
            <person name="Porcel B.M."/>
            <person name="Segurens B."/>
            <person name="Daubin V."/>
            <person name="Anthouard V."/>
            <person name="Aiach N."/>
            <person name="Arnaiz O."/>
            <person name="Billaut A."/>
            <person name="Beisson J."/>
            <person name="Blanc I."/>
            <person name="Bouhouche K."/>
            <person name="Camara F."/>
            <person name="Duharcourt S."/>
            <person name="Guigo R."/>
            <person name="Gogendeau D."/>
            <person name="Katinka M."/>
            <person name="Keller A.-M."/>
            <person name="Kissmehl R."/>
            <person name="Klotz C."/>
            <person name="Koll F."/>
            <person name="Le Moue A."/>
            <person name="Lepere C."/>
            <person name="Malinsky S."/>
            <person name="Nowacki M."/>
            <person name="Nowak J.K."/>
            <person name="Plattner H."/>
            <person name="Poulain J."/>
            <person name="Ruiz F."/>
            <person name="Serrano V."/>
            <person name="Zagulski M."/>
            <person name="Dessen P."/>
            <person name="Betermier M."/>
            <person name="Weissenbach J."/>
            <person name="Scarpelli C."/>
            <person name="Schachter V."/>
            <person name="Sperling L."/>
            <person name="Meyer E."/>
            <person name="Cohen J."/>
            <person name="Wincker P."/>
        </authorList>
    </citation>
    <scope>NUCLEOTIDE SEQUENCE [LARGE SCALE GENOMIC DNA]</scope>
    <source>
        <strain evidence="1 2">Stock d4-2</strain>
    </source>
</reference>
<accession>A0BB70</accession>
<dbReference type="InParanoid" id="A0BB70"/>
<gene>
    <name evidence="1" type="ORF">GSPATT00000222001</name>
</gene>
<proteinExistence type="predicted"/>
<dbReference type="HOGENOM" id="CLU_2325247_0_0_1"/>
<dbReference type="AlphaFoldDB" id="A0BB70"/>
<evidence type="ECO:0000313" key="1">
    <source>
        <dbReference type="EMBL" id="CAK55787.1"/>
    </source>
</evidence>
<dbReference type="GeneID" id="5008969"/>
<dbReference type="Proteomes" id="UP000000600">
    <property type="component" value="Unassembled WGS sequence"/>
</dbReference>
<dbReference type="KEGG" id="ptm:GSPATT00000222001"/>
<dbReference type="RefSeq" id="XP_001423185.1">
    <property type="nucleotide sequence ID" value="XM_001423148.1"/>
</dbReference>
<evidence type="ECO:0000313" key="2">
    <source>
        <dbReference type="Proteomes" id="UP000000600"/>
    </source>
</evidence>
<sequence length="99" mass="11572">MNYHTHIAGLQNKVKLNKIEPKTQSILKKPNNSQNNKTRIDLNGNPICTSSKKYSINFKQNLCQVYVVENWKKFNILENSIQILEAEQNKKCLYNCNLF</sequence>
<dbReference type="OMA" id="FKQNLCQ"/>